<dbReference type="EMBL" id="JAKUCV010001746">
    <property type="protein sequence ID" value="KAJ4845202.1"/>
    <property type="molecule type" value="Genomic_DNA"/>
</dbReference>
<dbReference type="GO" id="GO:0009570">
    <property type="term" value="C:chloroplast stroma"/>
    <property type="evidence" value="ECO:0007669"/>
    <property type="project" value="TreeGrafter"/>
</dbReference>
<dbReference type="PANTHER" id="PTHR34669">
    <property type="entry name" value="THIOREDOXIN-LIKE FOLD DOMAIN-CONTAINING PROTEIN MRL7L, CHLOROPLASTIC"/>
    <property type="match status" value="1"/>
</dbReference>
<dbReference type="InterPro" id="IPR044701">
    <property type="entry name" value="MRL7/MRL7L"/>
</dbReference>
<comment type="caution">
    <text evidence="2">The sequence shown here is derived from an EMBL/GenBank/DDBJ whole genome shotgun (WGS) entry which is preliminary data.</text>
</comment>
<accession>A0A9Q0G8I7</accession>
<organism evidence="2 3">
    <name type="scientific">Turnera subulata</name>
    <dbReference type="NCBI Taxonomy" id="218843"/>
    <lineage>
        <taxon>Eukaryota</taxon>
        <taxon>Viridiplantae</taxon>
        <taxon>Streptophyta</taxon>
        <taxon>Embryophyta</taxon>
        <taxon>Tracheophyta</taxon>
        <taxon>Spermatophyta</taxon>
        <taxon>Magnoliopsida</taxon>
        <taxon>eudicotyledons</taxon>
        <taxon>Gunneridae</taxon>
        <taxon>Pentapetalae</taxon>
        <taxon>rosids</taxon>
        <taxon>fabids</taxon>
        <taxon>Malpighiales</taxon>
        <taxon>Passifloraceae</taxon>
        <taxon>Turnera</taxon>
    </lineage>
</organism>
<evidence type="ECO:0000313" key="2">
    <source>
        <dbReference type="EMBL" id="KAJ4845202.1"/>
    </source>
</evidence>
<protein>
    <submittedName>
        <fullName evidence="2">Thioredoxin-like fold domain-containing protein mrl7l, chloroplastic</fullName>
    </submittedName>
</protein>
<dbReference type="OrthoDB" id="655699at2759"/>
<gene>
    <name evidence="2" type="primary">MRL7L</name>
    <name evidence="2" type="ORF">Tsubulata_036491</name>
</gene>
<feature type="region of interest" description="Disordered" evidence="1">
    <location>
        <begin position="48"/>
        <end position="105"/>
    </location>
</feature>
<dbReference type="GO" id="GO:0006355">
    <property type="term" value="P:regulation of DNA-templated transcription"/>
    <property type="evidence" value="ECO:0007669"/>
    <property type="project" value="InterPro"/>
</dbReference>
<dbReference type="Proteomes" id="UP001141552">
    <property type="component" value="Unassembled WGS sequence"/>
</dbReference>
<reference evidence="2" key="1">
    <citation type="submission" date="2022-02" db="EMBL/GenBank/DDBJ databases">
        <authorList>
            <person name="Henning P.M."/>
            <person name="McCubbin A.G."/>
            <person name="Shore J.S."/>
        </authorList>
    </citation>
    <scope>NUCLEOTIDE SEQUENCE</scope>
    <source>
        <strain evidence="2">F60SS</strain>
        <tissue evidence="2">Leaves</tissue>
    </source>
</reference>
<dbReference type="GO" id="GO:0009658">
    <property type="term" value="P:chloroplast organization"/>
    <property type="evidence" value="ECO:0007669"/>
    <property type="project" value="InterPro"/>
</dbReference>
<keyword evidence="3" id="KW-1185">Reference proteome</keyword>
<dbReference type="PANTHER" id="PTHR34669:SF1">
    <property type="entry name" value="THIOREDOXIN-LIKE FOLD DOMAIN-CONTAINING PROTEIN MRL7L, CHLOROPLASTIC"/>
    <property type="match status" value="1"/>
</dbReference>
<feature type="compositionally biased region" description="Acidic residues" evidence="1">
    <location>
        <begin position="124"/>
        <end position="139"/>
    </location>
</feature>
<evidence type="ECO:0000313" key="3">
    <source>
        <dbReference type="Proteomes" id="UP001141552"/>
    </source>
</evidence>
<reference evidence="2" key="2">
    <citation type="journal article" date="2023" name="Plants (Basel)">
        <title>Annotation of the Turnera subulata (Passifloraceae) Draft Genome Reveals the S-Locus Evolved after the Divergence of Turneroideae from Passifloroideae in a Stepwise Manner.</title>
        <authorList>
            <person name="Henning P.M."/>
            <person name="Roalson E.H."/>
            <person name="Mir W."/>
            <person name="McCubbin A.G."/>
            <person name="Shore J.S."/>
        </authorList>
    </citation>
    <scope>NUCLEOTIDE SEQUENCE</scope>
    <source>
        <strain evidence="2">F60SS</strain>
    </source>
</reference>
<proteinExistence type="predicted"/>
<name>A0A9Q0G8I7_9ROSI</name>
<feature type="region of interest" description="Disordered" evidence="1">
    <location>
        <begin position="120"/>
        <end position="144"/>
    </location>
</feature>
<sequence>MGLPLPQPQIVRLPSFLPPVKDFFIESPSRDIALFSKARLRYTSQVSSSPCLPLKVPSQSQGRGISPRASRTRDAQPLSSDDEDDSSSRQRQSNANAPYLMPPQERMEWRRNIKEVMQMCPDGAADDDDGGAAGEELDPEEKKAKVEKLISDYSLVVEEDDPDWPEDADGWGFGLSQFFDKITIKNKKKDDDDEDYDSDEEIVWQDDNFIRAVKDVTLEEWEETVFENLGPLVLLVHNRYRRPKENEKIRVELEKAINIIWDCKLPAPRCLAIDAAVETELVSALKVSVFPEVIFTKTGKILYREKAVRSADEFSKIMAFFYAGAAKPPFLDASGDAQEFVPIEIE</sequence>
<evidence type="ECO:0000256" key="1">
    <source>
        <dbReference type="SAM" id="MobiDB-lite"/>
    </source>
</evidence>
<dbReference type="AlphaFoldDB" id="A0A9Q0G8I7"/>